<sequence>MAKTLLGRGYLHLDIVKTSHVCQPVRYRGRYETIEEEALIGIRRCLLQMDSIQGQFLNPRNKVLVIVAAIS</sequence>
<reference evidence="2" key="1">
    <citation type="submission" date="2022-11" db="UniProtKB">
        <authorList>
            <consortium name="WormBaseParasite"/>
        </authorList>
    </citation>
    <scope>IDENTIFICATION</scope>
</reference>
<dbReference type="WBParaSite" id="maker-E.canG7_contigs_9030-snap-gene-0.39-mRNA-1">
    <property type="protein sequence ID" value="maker-E.canG7_contigs_9030-snap-gene-0.39-mRNA-1"/>
    <property type="gene ID" value="EcG7_04290"/>
</dbReference>
<organism evidence="1 2">
    <name type="scientific">Echinococcus canadensis</name>
    <dbReference type="NCBI Taxonomy" id="519352"/>
    <lineage>
        <taxon>Eukaryota</taxon>
        <taxon>Metazoa</taxon>
        <taxon>Spiralia</taxon>
        <taxon>Lophotrochozoa</taxon>
        <taxon>Platyhelminthes</taxon>
        <taxon>Cestoda</taxon>
        <taxon>Eucestoda</taxon>
        <taxon>Cyclophyllidea</taxon>
        <taxon>Taeniidae</taxon>
        <taxon>Echinococcus</taxon>
        <taxon>Echinococcus canadensis group</taxon>
    </lineage>
</organism>
<accession>A0A915EZ76</accession>
<dbReference type="AlphaFoldDB" id="A0A915EZ76"/>
<keyword evidence="1" id="KW-1185">Reference proteome</keyword>
<dbReference type="Proteomes" id="UP000887562">
    <property type="component" value="Unplaced"/>
</dbReference>
<protein>
    <submittedName>
        <fullName evidence="2">Uncharacterized protein</fullName>
    </submittedName>
</protein>
<proteinExistence type="predicted"/>
<evidence type="ECO:0000313" key="2">
    <source>
        <dbReference type="WBParaSite" id="maker-E.canG7_contigs_9030-snap-gene-0.39-mRNA-1"/>
    </source>
</evidence>
<evidence type="ECO:0000313" key="1">
    <source>
        <dbReference type="Proteomes" id="UP000887562"/>
    </source>
</evidence>
<name>A0A915EZ76_9CEST</name>